<protein>
    <submittedName>
        <fullName evidence="1">Uncharacterized protein</fullName>
    </submittedName>
</protein>
<proteinExistence type="predicted"/>
<gene>
    <name evidence="1" type="ORF">LCI18_004490</name>
</gene>
<organism evidence="1 2">
    <name type="scientific">Fusarium solani subsp. cucurbitae</name>
    <name type="common">Neocosmosporum cucurbitae</name>
    <dbReference type="NCBI Taxonomy" id="2747967"/>
    <lineage>
        <taxon>Eukaryota</taxon>
        <taxon>Fungi</taxon>
        <taxon>Dikarya</taxon>
        <taxon>Ascomycota</taxon>
        <taxon>Pezizomycotina</taxon>
        <taxon>Sordariomycetes</taxon>
        <taxon>Hypocreomycetidae</taxon>
        <taxon>Hypocreales</taxon>
        <taxon>Nectriaceae</taxon>
        <taxon>Fusarium</taxon>
        <taxon>Fusarium solani species complex</taxon>
    </lineage>
</organism>
<sequence length="568" mass="62362">MTGDHGSLKPPAYHPTPQLDDAGYESSDSNVQRENPGHVENRRCKTLSEEGWALEILSSFASLILLGGIISIFCYMKDKPLSDWRFPISLNATISILTTACGAAIMHGVSTSISQLKWLHFASGHRKLFSLESFDEASRGPYGSIKFLFTIRWNLATIGALVTIFRLGLAPLAQQVVSLEPRDVVIPDNGATFGYAHAYDRNKTVPPDPLMQSAILRGLYNFNSQPEFTCGGSCRWNGSYISLGFKSVCKNVTAYTLKHQRCDRDNELEPRSCNLTTPAGLGLSTWFAPTEGHTTFQINTTAPNYIPEALAGANTSHRDMEVVKLAIYRATADLMFFNSSSVNITDCTLQIAAYTYSGAQANGSSFSFESIRQVDLTEPAYGKCAGGGGAFLGCWTWRVMSNGSKMENSPTLTLSVMEMETLGRFFLSATFKSQWIEGYGNNPNPGLSTVLGGDVDLSQAFQDMAMSMTDYIRNGPNGMPATGDRIESRIFVSIRWHWLAGPVAIELAGLILTILTIIGNRRNVPLWKSSVLAVLACQHDEEDSMIRAKVRDMQEIIKVAESSKVRLE</sequence>
<dbReference type="Proteomes" id="UP000830768">
    <property type="component" value="Chromosome 4"/>
</dbReference>
<name>A0ACD3YX59_FUSSC</name>
<accession>A0ACD3YX59</accession>
<evidence type="ECO:0000313" key="2">
    <source>
        <dbReference type="Proteomes" id="UP000830768"/>
    </source>
</evidence>
<dbReference type="EMBL" id="CP090033">
    <property type="protein sequence ID" value="UPK93555.1"/>
    <property type="molecule type" value="Genomic_DNA"/>
</dbReference>
<evidence type="ECO:0000313" key="1">
    <source>
        <dbReference type="EMBL" id="UPK93555.1"/>
    </source>
</evidence>
<reference evidence="1" key="1">
    <citation type="submission" date="2021-11" db="EMBL/GenBank/DDBJ databases">
        <title>Fusarium solani-melongenae Genome sequencing and assembly.</title>
        <authorList>
            <person name="Xie S."/>
            <person name="Huang L."/>
            <person name="Zhang X."/>
        </authorList>
    </citation>
    <scope>NUCLEOTIDE SEQUENCE</scope>
    <source>
        <strain evidence="1">CRI 24-3</strain>
    </source>
</reference>
<keyword evidence="2" id="KW-1185">Reference proteome</keyword>